<evidence type="ECO:0000313" key="2">
    <source>
        <dbReference type="Proteomes" id="UP000015106"/>
    </source>
</evidence>
<accession>A0A8R7QAT5</accession>
<dbReference type="AlphaFoldDB" id="A0A8R7QAT5"/>
<protein>
    <submittedName>
        <fullName evidence="1">Uncharacterized protein</fullName>
    </submittedName>
</protein>
<reference evidence="2" key="1">
    <citation type="journal article" date="2013" name="Nature">
        <title>Draft genome of the wheat A-genome progenitor Triticum urartu.</title>
        <authorList>
            <person name="Ling H.Q."/>
            <person name="Zhao S."/>
            <person name="Liu D."/>
            <person name="Wang J."/>
            <person name="Sun H."/>
            <person name="Zhang C."/>
            <person name="Fan H."/>
            <person name="Li D."/>
            <person name="Dong L."/>
            <person name="Tao Y."/>
            <person name="Gao C."/>
            <person name="Wu H."/>
            <person name="Li Y."/>
            <person name="Cui Y."/>
            <person name="Guo X."/>
            <person name="Zheng S."/>
            <person name="Wang B."/>
            <person name="Yu K."/>
            <person name="Liang Q."/>
            <person name="Yang W."/>
            <person name="Lou X."/>
            <person name="Chen J."/>
            <person name="Feng M."/>
            <person name="Jian J."/>
            <person name="Zhang X."/>
            <person name="Luo G."/>
            <person name="Jiang Y."/>
            <person name="Liu J."/>
            <person name="Wang Z."/>
            <person name="Sha Y."/>
            <person name="Zhang B."/>
            <person name="Wu H."/>
            <person name="Tang D."/>
            <person name="Shen Q."/>
            <person name="Xue P."/>
            <person name="Zou S."/>
            <person name="Wang X."/>
            <person name="Liu X."/>
            <person name="Wang F."/>
            <person name="Yang Y."/>
            <person name="An X."/>
            <person name="Dong Z."/>
            <person name="Zhang K."/>
            <person name="Zhang X."/>
            <person name="Luo M.C."/>
            <person name="Dvorak J."/>
            <person name="Tong Y."/>
            <person name="Wang J."/>
            <person name="Yang H."/>
            <person name="Li Z."/>
            <person name="Wang D."/>
            <person name="Zhang A."/>
            <person name="Wang J."/>
        </authorList>
    </citation>
    <scope>NUCLEOTIDE SEQUENCE</scope>
    <source>
        <strain evidence="2">cv. G1812</strain>
    </source>
</reference>
<proteinExistence type="predicted"/>
<dbReference type="Gramene" id="TuG1812G0500001605.01.T01">
    <property type="protein sequence ID" value="TuG1812G0500001605.01.T01.cds282460"/>
    <property type="gene ID" value="TuG1812G0500001605.01"/>
</dbReference>
<sequence length="93" mass="10466">MRSRSCAIARTCAPAPVPGTGSTTTTTIPAYNAIFVMLLYLCSDKCSTPFHSSCAVWSMFYHTWSCALCNFPLMTNNWNEMLEVVQTCKRKLW</sequence>
<organism evidence="1 2">
    <name type="scientific">Triticum urartu</name>
    <name type="common">Red wild einkorn</name>
    <name type="synonym">Crithodium urartu</name>
    <dbReference type="NCBI Taxonomy" id="4572"/>
    <lineage>
        <taxon>Eukaryota</taxon>
        <taxon>Viridiplantae</taxon>
        <taxon>Streptophyta</taxon>
        <taxon>Embryophyta</taxon>
        <taxon>Tracheophyta</taxon>
        <taxon>Spermatophyta</taxon>
        <taxon>Magnoliopsida</taxon>
        <taxon>Liliopsida</taxon>
        <taxon>Poales</taxon>
        <taxon>Poaceae</taxon>
        <taxon>BOP clade</taxon>
        <taxon>Pooideae</taxon>
        <taxon>Triticodae</taxon>
        <taxon>Triticeae</taxon>
        <taxon>Triticinae</taxon>
        <taxon>Triticum</taxon>
    </lineage>
</organism>
<reference evidence="1" key="2">
    <citation type="submission" date="2018-03" db="EMBL/GenBank/DDBJ databases">
        <title>The Triticum urartu genome reveals the dynamic nature of wheat genome evolution.</title>
        <authorList>
            <person name="Ling H."/>
            <person name="Ma B."/>
            <person name="Shi X."/>
            <person name="Liu H."/>
            <person name="Dong L."/>
            <person name="Sun H."/>
            <person name="Cao Y."/>
            <person name="Gao Q."/>
            <person name="Zheng S."/>
            <person name="Li Y."/>
            <person name="Yu Y."/>
            <person name="Du H."/>
            <person name="Qi M."/>
            <person name="Li Y."/>
            <person name="Yu H."/>
            <person name="Cui Y."/>
            <person name="Wang N."/>
            <person name="Chen C."/>
            <person name="Wu H."/>
            <person name="Zhao Y."/>
            <person name="Zhang J."/>
            <person name="Li Y."/>
            <person name="Zhou W."/>
            <person name="Zhang B."/>
            <person name="Hu W."/>
            <person name="Eijk M."/>
            <person name="Tang J."/>
            <person name="Witsenboer H."/>
            <person name="Zhao S."/>
            <person name="Li Z."/>
            <person name="Zhang A."/>
            <person name="Wang D."/>
            <person name="Liang C."/>
        </authorList>
    </citation>
    <scope>NUCLEOTIDE SEQUENCE [LARGE SCALE GENOMIC DNA]</scope>
    <source>
        <strain evidence="1">cv. G1812</strain>
    </source>
</reference>
<dbReference type="Proteomes" id="UP000015106">
    <property type="component" value="Chromosome 5"/>
</dbReference>
<reference evidence="1" key="3">
    <citation type="submission" date="2022-06" db="UniProtKB">
        <authorList>
            <consortium name="EnsemblPlants"/>
        </authorList>
    </citation>
    <scope>IDENTIFICATION</scope>
</reference>
<dbReference type="EnsemblPlants" id="TuG1812G0500001605.01.T01">
    <property type="protein sequence ID" value="TuG1812G0500001605.01.T01.cds282460"/>
    <property type="gene ID" value="TuG1812G0500001605.01"/>
</dbReference>
<keyword evidence="2" id="KW-1185">Reference proteome</keyword>
<name>A0A8R7QAT5_TRIUA</name>
<evidence type="ECO:0000313" key="1">
    <source>
        <dbReference type="EnsemblPlants" id="TuG1812G0500001605.01.T01.cds282460"/>
    </source>
</evidence>